<proteinExistence type="predicted"/>
<feature type="domain" description="SMODS and SLOG-associating 2TM effector" evidence="2">
    <location>
        <begin position="4"/>
        <end position="180"/>
    </location>
</feature>
<evidence type="ECO:0000256" key="1">
    <source>
        <dbReference type="SAM" id="Phobius"/>
    </source>
</evidence>
<dbReference type="Proteomes" id="UP000248646">
    <property type="component" value="Unassembled WGS sequence"/>
</dbReference>
<comment type="caution">
    <text evidence="3">The sequence shown here is derived from an EMBL/GenBank/DDBJ whole genome shotgun (WGS) entry which is preliminary data.</text>
</comment>
<dbReference type="NCBIfam" id="NF033630">
    <property type="entry name" value="SLATT_6"/>
    <property type="match status" value="1"/>
</dbReference>
<evidence type="ECO:0000313" key="4">
    <source>
        <dbReference type="Proteomes" id="UP000248646"/>
    </source>
</evidence>
<dbReference type="InterPro" id="IPR041119">
    <property type="entry name" value="SLATT_6"/>
</dbReference>
<protein>
    <recommendedName>
        <fullName evidence="2">SMODS and SLOG-associating 2TM effector domain-containing protein</fullName>
    </recommendedName>
</protein>
<dbReference type="OrthoDB" id="8778886at2"/>
<evidence type="ECO:0000313" key="3">
    <source>
        <dbReference type="EMBL" id="PZX07411.1"/>
    </source>
</evidence>
<name>A0A2W7MUB8_9BACI</name>
<gene>
    <name evidence="3" type="ORF">C7437_101524</name>
</gene>
<feature type="transmembrane region" description="Helical" evidence="1">
    <location>
        <begin position="173"/>
        <end position="195"/>
    </location>
</feature>
<accession>A0A2W7MUB8</accession>
<feature type="transmembrane region" description="Helical" evidence="1">
    <location>
        <begin position="60"/>
        <end position="81"/>
    </location>
</feature>
<organism evidence="3 4">
    <name type="scientific">Psychrobacillus insolitus</name>
    <dbReference type="NCBI Taxonomy" id="1461"/>
    <lineage>
        <taxon>Bacteria</taxon>
        <taxon>Bacillati</taxon>
        <taxon>Bacillota</taxon>
        <taxon>Bacilli</taxon>
        <taxon>Bacillales</taxon>
        <taxon>Bacillaceae</taxon>
        <taxon>Psychrobacillus</taxon>
    </lineage>
</organism>
<keyword evidence="4" id="KW-1185">Reference proteome</keyword>
<dbReference type="AlphaFoldDB" id="A0A2W7MUB8"/>
<sequence length="200" mass="23362">MNSMDKDALLKQLADYGYRIGFGAKKHFATYDIVSKVPSGISLIGLFIGVGQLAYPNYNYSTMISTILILASIIGLTMNSYNAEKEIYSQIGQELTQLFNEVQALYFKVRNSSEQTFTTEVQQLNEILTKYYQISRSQQIFGADWFAHYKFFWQMEKKWIEEQRPFSFLRDMIPLSLVFFLVLVIPLVFFSWYFIFERGA</sequence>
<keyword evidence="1" id="KW-0812">Transmembrane</keyword>
<keyword evidence="1" id="KW-1133">Transmembrane helix</keyword>
<keyword evidence="1" id="KW-0472">Membrane</keyword>
<evidence type="ECO:0000259" key="2">
    <source>
        <dbReference type="Pfam" id="PF18169"/>
    </source>
</evidence>
<feature type="transmembrane region" description="Helical" evidence="1">
    <location>
        <begin position="33"/>
        <end position="54"/>
    </location>
</feature>
<reference evidence="3 4" key="1">
    <citation type="submission" date="2018-06" db="EMBL/GenBank/DDBJ databases">
        <title>Genomic Encyclopedia of Type Strains, Phase IV (KMG-IV): sequencing the most valuable type-strain genomes for metagenomic binning, comparative biology and taxonomic classification.</title>
        <authorList>
            <person name="Goeker M."/>
        </authorList>
    </citation>
    <scope>NUCLEOTIDE SEQUENCE [LARGE SCALE GENOMIC DNA]</scope>
    <source>
        <strain evidence="3 4">DSM 5</strain>
    </source>
</reference>
<dbReference type="Pfam" id="PF18169">
    <property type="entry name" value="SLATT_6"/>
    <property type="match status" value="1"/>
</dbReference>
<dbReference type="EMBL" id="QKZI01000001">
    <property type="protein sequence ID" value="PZX07411.1"/>
    <property type="molecule type" value="Genomic_DNA"/>
</dbReference>